<dbReference type="GO" id="GO:0016020">
    <property type="term" value="C:membrane"/>
    <property type="evidence" value="ECO:0007669"/>
    <property type="project" value="UniProtKB-SubCell"/>
</dbReference>
<sequence length="406" mass="46126">MVSAKLPSIFIEAQLPLIYANIILAFALGPQAHTFRVCLTLPILLFLVCQSLYREQNGPWEDLLSNNSLVMFTVFVYIDWILLQSPDREQWHKLNNAKTESNGPTKAKESGPPHGFFQRIWFGCRIATAWRYIGWSCQVKNVPMEHSAGYPRRYFIARKSLRALAFYLMKETLEVYTASTPHGGWWDTQNTKPALSIKNVPLWHQFKYTWVHIFLAYATLEMANSILGVVSVILHLATPQECPSAFGDLKDFFTVRKAWSTVWHQHMRRLTSTMGLFVARDLMQLRKGSFQSKYVQLFVGFGVSAGLHAGVALLCSKALNDDSALFFFGIQAPIIMLEDHVIAKGKSLGFKDSPLWRFIGFVWTTLAIGFTCRAWVGSMIDNGMWVHARKKDSVIQGLLINAIQQP</sequence>
<feature type="domain" description="Wax synthase" evidence="6">
    <location>
        <begin position="242"/>
        <end position="328"/>
    </location>
</feature>
<evidence type="ECO:0000313" key="7">
    <source>
        <dbReference type="EMBL" id="CBX98949.1"/>
    </source>
</evidence>
<proteinExistence type="predicted"/>
<dbReference type="VEuPathDB" id="FungiDB:LEMA_P081880.1"/>
<organism evidence="8">
    <name type="scientific">Leptosphaeria maculans (strain JN3 / isolate v23.1.3 / race Av1-4-5-6-7-8)</name>
    <name type="common">Blackleg fungus</name>
    <name type="synonym">Phoma lingam</name>
    <dbReference type="NCBI Taxonomy" id="985895"/>
    <lineage>
        <taxon>Eukaryota</taxon>
        <taxon>Fungi</taxon>
        <taxon>Dikarya</taxon>
        <taxon>Ascomycota</taxon>
        <taxon>Pezizomycotina</taxon>
        <taxon>Dothideomycetes</taxon>
        <taxon>Pleosporomycetidae</taxon>
        <taxon>Pleosporales</taxon>
        <taxon>Pleosporineae</taxon>
        <taxon>Leptosphaeriaceae</taxon>
        <taxon>Plenodomus</taxon>
        <taxon>Plenodomus lingam/Leptosphaeria maculans species complex</taxon>
    </lineage>
</organism>
<dbReference type="InParanoid" id="E5A5Q1"/>
<evidence type="ECO:0000259" key="6">
    <source>
        <dbReference type="Pfam" id="PF13813"/>
    </source>
</evidence>
<dbReference type="InterPro" id="IPR032805">
    <property type="entry name" value="Wax_synthase_dom"/>
</dbReference>
<name>E5A5Q1_LEPMJ</name>
<protein>
    <recommendedName>
        <fullName evidence="6">Wax synthase domain-containing protein</fullName>
    </recommendedName>
</protein>
<gene>
    <name evidence="7" type="ORF">LEMA_P081880.1</name>
</gene>
<dbReference type="STRING" id="985895.E5A5Q1"/>
<evidence type="ECO:0000313" key="8">
    <source>
        <dbReference type="Proteomes" id="UP000002668"/>
    </source>
</evidence>
<feature type="transmembrane region" description="Helical" evidence="5">
    <location>
        <begin position="294"/>
        <end position="319"/>
    </location>
</feature>
<dbReference type="Proteomes" id="UP000002668">
    <property type="component" value="Genome"/>
</dbReference>
<dbReference type="HOGENOM" id="CLU_032731_1_1_1"/>
<feature type="transmembrane region" description="Helical" evidence="5">
    <location>
        <begin position="355"/>
        <end position="376"/>
    </location>
</feature>
<comment type="subcellular location">
    <subcellularLocation>
        <location evidence="1">Membrane</location>
        <topology evidence="1">Multi-pass membrane protein</topology>
    </subcellularLocation>
</comment>
<evidence type="ECO:0000256" key="3">
    <source>
        <dbReference type="ARBA" id="ARBA00022989"/>
    </source>
</evidence>
<dbReference type="eggNOG" id="ENOG502SHW9">
    <property type="taxonomic scope" value="Eukaryota"/>
</dbReference>
<evidence type="ECO:0000256" key="5">
    <source>
        <dbReference type="SAM" id="Phobius"/>
    </source>
</evidence>
<dbReference type="OrthoDB" id="1077582at2759"/>
<evidence type="ECO:0000256" key="4">
    <source>
        <dbReference type="ARBA" id="ARBA00023136"/>
    </source>
</evidence>
<keyword evidence="8" id="KW-1185">Reference proteome</keyword>
<reference evidence="8" key="1">
    <citation type="journal article" date="2011" name="Nat. Commun.">
        <title>Effector diversification within compartments of the Leptosphaeria maculans genome affected by Repeat-Induced Point mutations.</title>
        <authorList>
            <person name="Rouxel T."/>
            <person name="Grandaubert J."/>
            <person name="Hane J.K."/>
            <person name="Hoede C."/>
            <person name="van de Wouw A.P."/>
            <person name="Couloux A."/>
            <person name="Dominguez V."/>
            <person name="Anthouard V."/>
            <person name="Bally P."/>
            <person name="Bourras S."/>
            <person name="Cozijnsen A.J."/>
            <person name="Ciuffetti L.M."/>
            <person name="Degrave A."/>
            <person name="Dilmaghani A."/>
            <person name="Duret L."/>
            <person name="Fudal I."/>
            <person name="Goodwin S.B."/>
            <person name="Gout L."/>
            <person name="Glaser N."/>
            <person name="Linglin J."/>
            <person name="Kema G.H.J."/>
            <person name="Lapalu N."/>
            <person name="Lawrence C.B."/>
            <person name="May K."/>
            <person name="Meyer M."/>
            <person name="Ollivier B."/>
            <person name="Poulain J."/>
            <person name="Schoch C.L."/>
            <person name="Simon A."/>
            <person name="Spatafora J.W."/>
            <person name="Stachowiak A."/>
            <person name="Turgeon B.G."/>
            <person name="Tyler B.M."/>
            <person name="Vincent D."/>
            <person name="Weissenbach J."/>
            <person name="Amselem J."/>
            <person name="Quesneville H."/>
            <person name="Oliver R.P."/>
            <person name="Wincker P."/>
            <person name="Balesdent M.-H."/>
            <person name="Howlett B.J."/>
        </authorList>
    </citation>
    <scope>NUCLEOTIDE SEQUENCE [LARGE SCALE GENOMIC DNA]</scope>
    <source>
        <strain evidence="8">JN3 / isolate v23.1.3 / race Av1-4-5-6-7-8</strain>
    </source>
</reference>
<accession>E5A5Q1</accession>
<keyword evidence="3 5" id="KW-1133">Transmembrane helix</keyword>
<dbReference type="Pfam" id="PF13813">
    <property type="entry name" value="MBOAT_2"/>
    <property type="match status" value="1"/>
</dbReference>
<dbReference type="OMA" id="PCMIWIV"/>
<keyword evidence="2 5" id="KW-0812">Transmembrane</keyword>
<dbReference type="AlphaFoldDB" id="E5A5Q1"/>
<keyword evidence="4 5" id="KW-0472">Membrane</keyword>
<evidence type="ECO:0000256" key="1">
    <source>
        <dbReference type="ARBA" id="ARBA00004141"/>
    </source>
</evidence>
<feature type="transmembrane region" description="Helical" evidence="5">
    <location>
        <begin position="325"/>
        <end position="343"/>
    </location>
</feature>
<dbReference type="EMBL" id="FP929134">
    <property type="protein sequence ID" value="CBX98949.1"/>
    <property type="molecule type" value="Genomic_DNA"/>
</dbReference>
<evidence type="ECO:0000256" key="2">
    <source>
        <dbReference type="ARBA" id="ARBA00022692"/>
    </source>
</evidence>